<dbReference type="PANTHER" id="PTHR43576:SF2">
    <property type="entry name" value="INTRACELLULAR EXO-ALPHA-L-ARABINOFURANOSIDASE 2"/>
    <property type="match status" value="1"/>
</dbReference>
<keyword evidence="11" id="KW-1185">Reference proteome</keyword>
<accession>A0ABW3UAJ8</accession>
<keyword evidence="8" id="KW-0732">Signal</keyword>
<dbReference type="EMBL" id="JBHTLR010000014">
    <property type="protein sequence ID" value="MFD1217442.1"/>
    <property type="molecule type" value="Genomic_DNA"/>
</dbReference>
<organism evidence="10 11">
    <name type="scientific">Microbulbifer celer</name>
    <dbReference type="NCBI Taxonomy" id="435905"/>
    <lineage>
        <taxon>Bacteria</taxon>
        <taxon>Pseudomonadati</taxon>
        <taxon>Pseudomonadota</taxon>
        <taxon>Gammaproteobacteria</taxon>
        <taxon>Cellvibrionales</taxon>
        <taxon>Microbulbiferaceae</taxon>
        <taxon>Microbulbifer</taxon>
    </lineage>
</organism>
<dbReference type="PANTHER" id="PTHR43576">
    <property type="entry name" value="ALPHA-L-ARABINOFURANOSIDASE C-RELATED"/>
    <property type="match status" value="1"/>
</dbReference>
<evidence type="ECO:0000259" key="9">
    <source>
        <dbReference type="SMART" id="SM00813"/>
    </source>
</evidence>
<comment type="caution">
    <text evidence="10">The sequence shown here is derived from an EMBL/GenBank/DDBJ whole genome shotgun (WGS) entry which is preliminary data.</text>
</comment>
<evidence type="ECO:0000256" key="7">
    <source>
        <dbReference type="ARBA" id="ARBA00023295"/>
    </source>
</evidence>
<proteinExistence type="inferred from homology"/>
<evidence type="ECO:0000256" key="1">
    <source>
        <dbReference type="ARBA" id="ARBA00001462"/>
    </source>
</evidence>
<comment type="similarity">
    <text evidence="2">Belongs to the glycosyl hydrolase 51 family.</text>
</comment>
<dbReference type="RefSeq" id="WP_230437475.1">
    <property type="nucleotide sequence ID" value="NZ_CP087715.1"/>
</dbReference>
<feature type="domain" description="Alpha-L-arabinofuranosidase C-terminal" evidence="9">
    <location>
        <begin position="323"/>
        <end position="513"/>
    </location>
</feature>
<dbReference type="SMART" id="SM00813">
    <property type="entry name" value="Alpha-L-AF_C"/>
    <property type="match status" value="1"/>
</dbReference>
<dbReference type="EC" id="3.2.1.55" evidence="4"/>
<dbReference type="InterPro" id="IPR010720">
    <property type="entry name" value="Alpha-L-AF_C"/>
</dbReference>
<sequence>MKLKVLNLKQTLAILASSVAISAFAADDIPQITIDATKPGPTIDRDIYGQFAEHLGRGIYEGIWVGKDSEIENINGFRTDVIEALRDINVPLVRWPGGCFADEYRWRDGIGPRDERPVRVNTHWGGVEEDNAFGTHEFFELVELLGADAYVNGNLGTGNPREMAEWLEYMTGTSTSAVVEERRKNGRDEPWEVAYFGIGNEAWGCGGHMRPAYYADLYNHFATFLKTPRGSEPKFVASGGHTTDTSWTDTLSKNIQRQMAGISFHFYTLPTGEWDDKGESIGFAEEEWFATLWQTLRMDEFIRLNKKVLDKNDPEKKLGFYVDEWGTWYNPEEGREPGFLYQQNTLRDAVVAALNFNVFHQHADRVRMTNIAQMVNVLQAMILTEEDEMVLTPTYYVYDLYQVFQDATSLPVEVTNPASYRMGEKTLPGISVSAARGKDGQLYLSLVNLNPQRAQQVSVDVQGGEYRSAQGRVLTAEAMDARNTFDREPEVEPAQYRAEGEPGELKLELPPKSVIVVALGA</sequence>
<comment type="catalytic activity">
    <reaction evidence="1">
        <text>Hydrolysis of terminal non-reducing alpha-L-arabinofuranoside residues in alpha-L-arabinosides.</text>
        <dbReference type="EC" id="3.2.1.55"/>
    </reaction>
</comment>
<evidence type="ECO:0000313" key="11">
    <source>
        <dbReference type="Proteomes" id="UP001597264"/>
    </source>
</evidence>
<comment type="subunit">
    <text evidence="3">Homohexamer; trimer of dimers.</text>
</comment>
<feature type="chain" id="PRO_5046872890" description="non-reducing end alpha-L-arabinofuranosidase" evidence="8">
    <location>
        <begin position="26"/>
        <end position="521"/>
    </location>
</feature>
<keyword evidence="7" id="KW-0326">Glycosidase</keyword>
<evidence type="ECO:0000256" key="3">
    <source>
        <dbReference type="ARBA" id="ARBA00011165"/>
    </source>
</evidence>
<dbReference type="Pfam" id="PF06964">
    <property type="entry name" value="Alpha-L-AF_C"/>
    <property type="match status" value="1"/>
</dbReference>
<dbReference type="InterPro" id="IPR055235">
    <property type="entry name" value="ASD1_cat"/>
</dbReference>
<evidence type="ECO:0000256" key="5">
    <source>
        <dbReference type="ARBA" id="ARBA00022801"/>
    </source>
</evidence>
<dbReference type="Proteomes" id="UP001597264">
    <property type="component" value="Unassembled WGS sequence"/>
</dbReference>
<protein>
    <recommendedName>
        <fullName evidence="4">non-reducing end alpha-L-arabinofuranosidase</fullName>
        <ecNumber evidence="4">3.2.1.55</ecNumber>
    </recommendedName>
</protein>
<dbReference type="Gene3D" id="2.60.40.1180">
    <property type="entry name" value="Golgi alpha-mannosidase II"/>
    <property type="match status" value="1"/>
</dbReference>
<keyword evidence="6" id="KW-0119">Carbohydrate metabolism</keyword>
<gene>
    <name evidence="10" type="ORF">ACFQ2X_12585</name>
</gene>
<evidence type="ECO:0000313" key="10">
    <source>
        <dbReference type="EMBL" id="MFD1217442.1"/>
    </source>
</evidence>
<feature type="signal peptide" evidence="8">
    <location>
        <begin position="1"/>
        <end position="25"/>
    </location>
</feature>
<dbReference type="Gene3D" id="3.20.20.80">
    <property type="entry name" value="Glycosidases"/>
    <property type="match status" value="1"/>
</dbReference>
<evidence type="ECO:0000256" key="2">
    <source>
        <dbReference type="ARBA" id="ARBA00007186"/>
    </source>
</evidence>
<name>A0ABW3UAJ8_9GAMM</name>
<evidence type="ECO:0000256" key="4">
    <source>
        <dbReference type="ARBA" id="ARBA00012670"/>
    </source>
</evidence>
<evidence type="ECO:0000256" key="8">
    <source>
        <dbReference type="SAM" id="SignalP"/>
    </source>
</evidence>
<keyword evidence="5" id="KW-0378">Hydrolase</keyword>
<evidence type="ECO:0000256" key="6">
    <source>
        <dbReference type="ARBA" id="ARBA00023277"/>
    </source>
</evidence>
<dbReference type="SUPFAM" id="SSF51011">
    <property type="entry name" value="Glycosyl hydrolase domain"/>
    <property type="match status" value="1"/>
</dbReference>
<dbReference type="InterPro" id="IPR013780">
    <property type="entry name" value="Glyco_hydro_b"/>
</dbReference>
<dbReference type="SUPFAM" id="SSF51445">
    <property type="entry name" value="(Trans)glycosidases"/>
    <property type="match status" value="1"/>
</dbReference>
<dbReference type="InterPro" id="IPR017853">
    <property type="entry name" value="GH"/>
</dbReference>
<reference evidence="11" key="1">
    <citation type="journal article" date="2019" name="Int. J. Syst. Evol. Microbiol.">
        <title>The Global Catalogue of Microorganisms (GCM) 10K type strain sequencing project: providing services to taxonomists for standard genome sequencing and annotation.</title>
        <authorList>
            <consortium name="The Broad Institute Genomics Platform"/>
            <consortium name="The Broad Institute Genome Sequencing Center for Infectious Disease"/>
            <person name="Wu L."/>
            <person name="Ma J."/>
        </authorList>
    </citation>
    <scope>NUCLEOTIDE SEQUENCE [LARGE SCALE GENOMIC DNA]</scope>
    <source>
        <strain evidence="11">CCUG 54356</strain>
    </source>
</reference>
<dbReference type="Pfam" id="PF22848">
    <property type="entry name" value="ASD1_dom"/>
    <property type="match status" value="1"/>
</dbReference>